<evidence type="ECO:0000256" key="4">
    <source>
        <dbReference type="ARBA" id="ARBA00022771"/>
    </source>
</evidence>
<evidence type="ECO:0000313" key="15">
    <source>
        <dbReference type="EMBL" id="VFQ96590.1"/>
    </source>
</evidence>
<dbReference type="Proteomes" id="UP000595140">
    <property type="component" value="Unassembled WGS sequence"/>
</dbReference>
<dbReference type="CDD" id="cd00202">
    <property type="entry name" value="ZnF_GATA"/>
    <property type="match status" value="1"/>
</dbReference>
<keyword evidence="8" id="KW-0010">Activator</keyword>
<feature type="domain" description="GATA-type" evidence="14">
    <location>
        <begin position="193"/>
        <end position="225"/>
    </location>
</feature>
<dbReference type="OrthoDB" id="1274606at2759"/>
<dbReference type="PANTHER" id="PTHR45658">
    <property type="entry name" value="GATA TRANSCRIPTION FACTOR"/>
    <property type="match status" value="1"/>
</dbReference>
<dbReference type="PROSITE" id="PS50114">
    <property type="entry name" value="GATA_ZN_FINGER_2"/>
    <property type="match status" value="1"/>
</dbReference>
<evidence type="ECO:0000313" key="16">
    <source>
        <dbReference type="Proteomes" id="UP000595140"/>
    </source>
</evidence>
<proteinExistence type="inferred from homology"/>
<dbReference type="PANTHER" id="PTHR45658:SF134">
    <property type="entry name" value="GATA TYPE ZINC FINGER TRANSCRIPTION FACTOR FAMILY PROTEIN"/>
    <property type="match status" value="1"/>
</dbReference>
<evidence type="ECO:0000256" key="12">
    <source>
        <dbReference type="PROSITE-ProRule" id="PRU00094"/>
    </source>
</evidence>
<evidence type="ECO:0000256" key="5">
    <source>
        <dbReference type="ARBA" id="ARBA00022833"/>
    </source>
</evidence>
<organism evidence="15 16">
    <name type="scientific">Cuscuta campestris</name>
    <dbReference type="NCBI Taxonomy" id="132261"/>
    <lineage>
        <taxon>Eukaryota</taxon>
        <taxon>Viridiplantae</taxon>
        <taxon>Streptophyta</taxon>
        <taxon>Embryophyta</taxon>
        <taxon>Tracheophyta</taxon>
        <taxon>Spermatophyta</taxon>
        <taxon>Magnoliopsida</taxon>
        <taxon>eudicotyledons</taxon>
        <taxon>Gunneridae</taxon>
        <taxon>Pentapetalae</taxon>
        <taxon>asterids</taxon>
        <taxon>lamiids</taxon>
        <taxon>Solanales</taxon>
        <taxon>Convolvulaceae</taxon>
        <taxon>Cuscuteae</taxon>
        <taxon>Cuscuta</taxon>
        <taxon>Cuscuta subgen. Grammica</taxon>
        <taxon>Cuscuta sect. Cleistogrammica</taxon>
    </lineage>
</organism>
<name>A0A484N6A9_9ASTE</name>
<accession>A0A484N6A9</accession>
<evidence type="ECO:0000259" key="14">
    <source>
        <dbReference type="PROSITE" id="PS50114"/>
    </source>
</evidence>
<dbReference type="FunFam" id="3.30.50.10:FF:000025">
    <property type="entry name" value="GATA transcription factor"/>
    <property type="match status" value="1"/>
</dbReference>
<comment type="function">
    <text evidence="11">Transcriptional activator that specifically binds 5'-GATA-3' or 5'-GAT-3' motifs within gene promoters. May be involved in the regulation of some light-responsive genes.</text>
</comment>
<dbReference type="SUPFAM" id="SSF57716">
    <property type="entry name" value="Glucocorticoid receptor-like (DNA-binding domain)"/>
    <property type="match status" value="1"/>
</dbReference>
<evidence type="ECO:0000256" key="11">
    <source>
        <dbReference type="ARBA" id="ARBA00055020"/>
    </source>
</evidence>
<dbReference type="GO" id="GO:0043565">
    <property type="term" value="F:sequence-specific DNA binding"/>
    <property type="evidence" value="ECO:0007669"/>
    <property type="project" value="InterPro"/>
</dbReference>
<dbReference type="GO" id="GO:0006355">
    <property type="term" value="P:regulation of DNA-templated transcription"/>
    <property type="evidence" value="ECO:0007669"/>
    <property type="project" value="InterPro"/>
</dbReference>
<dbReference type="PROSITE" id="PS00344">
    <property type="entry name" value="GATA_ZN_FINGER_1"/>
    <property type="match status" value="1"/>
</dbReference>
<keyword evidence="16" id="KW-1185">Reference proteome</keyword>
<evidence type="ECO:0000256" key="3">
    <source>
        <dbReference type="ARBA" id="ARBA00022723"/>
    </source>
</evidence>
<feature type="region of interest" description="Disordered" evidence="13">
    <location>
        <begin position="152"/>
        <end position="188"/>
    </location>
</feature>
<evidence type="ECO:0000256" key="9">
    <source>
        <dbReference type="ARBA" id="ARBA00023163"/>
    </source>
</evidence>
<evidence type="ECO:0000256" key="8">
    <source>
        <dbReference type="ARBA" id="ARBA00023159"/>
    </source>
</evidence>
<keyword evidence="6" id="KW-0805">Transcription regulation</keyword>
<keyword evidence="3" id="KW-0479">Metal-binding</keyword>
<dbReference type="AlphaFoldDB" id="A0A484N6A9"/>
<evidence type="ECO:0000256" key="13">
    <source>
        <dbReference type="SAM" id="MobiDB-lite"/>
    </source>
</evidence>
<dbReference type="InterPro" id="IPR000679">
    <property type="entry name" value="Znf_GATA"/>
</dbReference>
<keyword evidence="5" id="KW-0862">Zinc</keyword>
<dbReference type="GO" id="GO:0008270">
    <property type="term" value="F:zinc ion binding"/>
    <property type="evidence" value="ECO:0007669"/>
    <property type="project" value="UniProtKB-KW"/>
</dbReference>
<dbReference type="GO" id="GO:0030154">
    <property type="term" value="P:cell differentiation"/>
    <property type="evidence" value="ECO:0007669"/>
    <property type="project" value="TreeGrafter"/>
</dbReference>
<dbReference type="EMBL" id="OOIL02006049">
    <property type="protein sequence ID" value="VFQ96590.1"/>
    <property type="molecule type" value="Genomic_DNA"/>
</dbReference>
<keyword evidence="9" id="KW-0804">Transcription</keyword>
<keyword evidence="4 12" id="KW-0863">Zinc-finger</keyword>
<comment type="subcellular location">
    <subcellularLocation>
        <location evidence="1">Nucleus</location>
    </subcellularLocation>
</comment>
<evidence type="ECO:0000256" key="6">
    <source>
        <dbReference type="ARBA" id="ARBA00023015"/>
    </source>
</evidence>
<dbReference type="Pfam" id="PF00320">
    <property type="entry name" value="GATA"/>
    <property type="match status" value="1"/>
</dbReference>
<dbReference type="Gene3D" id="3.30.50.10">
    <property type="entry name" value="Erythroid Transcription Factor GATA-1, subunit A"/>
    <property type="match status" value="1"/>
</dbReference>
<evidence type="ECO:0000256" key="7">
    <source>
        <dbReference type="ARBA" id="ARBA00023125"/>
    </source>
</evidence>
<feature type="compositionally biased region" description="Polar residues" evidence="13">
    <location>
        <begin position="152"/>
        <end position="169"/>
    </location>
</feature>
<evidence type="ECO:0000256" key="10">
    <source>
        <dbReference type="ARBA" id="ARBA00023242"/>
    </source>
</evidence>
<keyword evidence="7" id="KW-0238">DNA-binding</keyword>
<sequence length="273" mass="30537">MMNMFGPGYWDGIANGASGHDKFHDLLSFLDFPMESLEGEDSVEGWDSIPSDDSLLLDLHPFPHPYACNGSLDAVVKLEASVDRISQQNQVLNYGENPSGAAAALLTKTSDKDILSIKPDFIVPVRKRSKRTRSPNVNPWLLMSPILSTNTTPSKSTPVFTWVQTNPSTPEKKRRREPAQKSVPSPQENGWVKRCMHCEITKTPQWREGPLGPKTLCNACGVRYRSGRLFPEYRPAASPTFVPSVHSNLHREVIRKRAKTVHRENQVQHGIGE</sequence>
<gene>
    <name evidence="15" type="ORF">CCAM_LOCUS38366</name>
</gene>
<keyword evidence="10" id="KW-0539">Nucleus</keyword>
<evidence type="ECO:0000256" key="1">
    <source>
        <dbReference type="ARBA" id="ARBA00004123"/>
    </source>
</evidence>
<dbReference type="InterPro" id="IPR051140">
    <property type="entry name" value="GATA_TF"/>
</dbReference>
<evidence type="ECO:0000256" key="2">
    <source>
        <dbReference type="ARBA" id="ARBA00005694"/>
    </source>
</evidence>
<dbReference type="SMART" id="SM00401">
    <property type="entry name" value="ZnF_GATA"/>
    <property type="match status" value="1"/>
</dbReference>
<reference evidence="15 16" key="1">
    <citation type="submission" date="2018-04" db="EMBL/GenBank/DDBJ databases">
        <authorList>
            <person name="Vogel A."/>
        </authorList>
    </citation>
    <scope>NUCLEOTIDE SEQUENCE [LARGE SCALE GENOMIC DNA]</scope>
</reference>
<protein>
    <recommendedName>
        <fullName evidence="14">GATA-type domain-containing protein</fullName>
    </recommendedName>
</protein>
<dbReference type="InterPro" id="IPR013088">
    <property type="entry name" value="Znf_NHR/GATA"/>
</dbReference>
<dbReference type="GO" id="GO:0005634">
    <property type="term" value="C:nucleus"/>
    <property type="evidence" value="ECO:0007669"/>
    <property type="project" value="UniProtKB-SubCell"/>
</dbReference>
<comment type="similarity">
    <text evidence="2">Belongs to the type IV zinc-finger family. Class A subfamily.</text>
</comment>